<dbReference type="PANTHER" id="PTHR33973">
    <property type="entry name" value="OS07G0153300 PROTEIN"/>
    <property type="match status" value="1"/>
</dbReference>
<dbReference type="InterPro" id="IPR010775">
    <property type="entry name" value="DUF1365"/>
</dbReference>
<dbReference type="EMBL" id="CP036263">
    <property type="protein sequence ID" value="QDS98015.1"/>
    <property type="molecule type" value="Genomic_DNA"/>
</dbReference>
<evidence type="ECO:0000256" key="1">
    <source>
        <dbReference type="SAM" id="MobiDB-lite"/>
    </source>
</evidence>
<dbReference type="AlphaFoldDB" id="A0A517MSZ9"/>
<name>A0A517MSZ9_9BACT</name>
<gene>
    <name evidence="2" type="ORF">HG15A2_12850</name>
</gene>
<dbReference type="Proteomes" id="UP000319852">
    <property type="component" value="Chromosome"/>
</dbReference>
<evidence type="ECO:0000313" key="2">
    <source>
        <dbReference type="EMBL" id="QDS98015.1"/>
    </source>
</evidence>
<dbReference type="Pfam" id="PF07103">
    <property type="entry name" value="DUF1365"/>
    <property type="match status" value="1"/>
</dbReference>
<dbReference type="KEGG" id="amob:HG15A2_12850"/>
<sequence length="286" mass="32407">MHSCFYTGRVIHSRHTPVEHRFANRLTMAYLDLEEVPHITSKSWLLSAARFAPASFREVDHCESIRAKARSLPSRPTLLSDLVKEYVCQATGVQPNGPVRLLTQLRQWGLYFSPLNLFFCYSGAGEQVQAIVAEVSNTPWDQRRLYILHKGNSTNVKSELSQATCLRYEHLKDFHVSPFRELGETYRWRLSPPSKRLHVGIQSVEAGVPTFAAAMTLRRQPWSEWQLAATLARRPVNTLNILAAIHWQALRLWLKRCPYFPHPQEQAAPAAPTVSPAVASSAAKSQ</sequence>
<feature type="region of interest" description="Disordered" evidence="1">
    <location>
        <begin position="265"/>
        <end position="286"/>
    </location>
</feature>
<proteinExistence type="predicted"/>
<reference evidence="2 3" key="1">
    <citation type="submission" date="2019-02" db="EMBL/GenBank/DDBJ databases">
        <title>Deep-cultivation of Planctomycetes and their phenomic and genomic characterization uncovers novel biology.</title>
        <authorList>
            <person name="Wiegand S."/>
            <person name="Jogler M."/>
            <person name="Boedeker C."/>
            <person name="Pinto D."/>
            <person name="Vollmers J."/>
            <person name="Rivas-Marin E."/>
            <person name="Kohn T."/>
            <person name="Peeters S.H."/>
            <person name="Heuer A."/>
            <person name="Rast P."/>
            <person name="Oberbeckmann S."/>
            <person name="Bunk B."/>
            <person name="Jeske O."/>
            <person name="Meyerdierks A."/>
            <person name="Storesund J.E."/>
            <person name="Kallscheuer N."/>
            <person name="Luecker S."/>
            <person name="Lage O.M."/>
            <person name="Pohl T."/>
            <person name="Merkel B.J."/>
            <person name="Hornburger P."/>
            <person name="Mueller R.-W."/>
            <person name="Bruemmer F."/>
            <person name="Labrenz M."/>
            <person name="Spormann A.M."/>
            <person name="Op den Camp H."/>
            <person name="Overmann J."/>
            <person name="Amann R."/>
            <person name="Jetten M.S.M."/>
            <person name="Mascher T."/>
            <person name="Medema M.H."/>
            <person name="Devos D.P."/>
            <person name="Kaster A.-K."/>
            <person name="Ovreas L."/>
            <person name="Rohde M."/>
            <person name="Galperin M.Y."/>
            <person name="Jogler C."/>
        </authorList>
    </citation>
    <scope>NUCLEOTIDE SEQUENCE [LARGE SCALE GENOMIC DNA]</scope>
    <source>
        <strain evidence="2 3">HG15A2</strain>
    </source>
</reference>
<protein>
    <recommendedName>
        <fullName evidence="4">DUF1365 domain-containing protein</fullName>
    </recommendedName>
</protein>
<evidence type="ECO:0000313" key="3">
    <source>
        <dbReference type="Proteomes" id="UP000319852"/>
    </source>
</evidence>
<dbReference type="PANTHER" id="PTHR33973:SF4">
    <property type="entry name" value="OS07G0153300 PROTEIN"/>
    <property type="match status" value="1"/>
</dbReference>
<evidence type="ECO:0008006" key="4">
    <source>
        <dbReference type="Google" id="ProtNLM"/>
    </source>
</evidence>
<dbReference type="RefSeq" id="WP_145058858.1">
    <property type="nucleotide sequence ID" value="NZ_CP036263.1"/>
</dbReference>
<dbReference type="OrthoDB" id="9778801at2"/>
<organism evidence="2 3">
    <name type="scientific">Adhaeretor mobilis</name>
    <dbReference type="NCBI Taxonomy" id="1930276"/>
    <lineage>
        <taxon>Bacteria</taxon>
        <taxon>Pseudomonadati</taxon>
        <taxon>Planctomycetota</taxon>
        <taxon>Planctomycetia</taxon>
        <taxon>Pirellulales</taxon>
        <taxon>Lacipirellulaceae</taxon>
        <taxon>Adhaeretor</taxon>
    </lineage>
</organism>
<accession>A0A517MSZ9</accession>
<keyword evidence="3" id="KW-1185">Reference proteome</keyword>